<proteinExistence type="predicted"/>
<name>A0A1Q8E853_9STRE</name>
<evidence type="ECO:0000259" key="1">
    <source>
        <dbReference type="PROSITE" id="PS51186"/>
    </source>
</evidence>
<dbReference type="Proteomes" id="UP000186890">
    <property type="component" value="Unassembled WGS sequence"/>
</dbReference>
<dbReference type="Pfam" id="PF00583">
    <property type="entry name" value="Acetyltransf_1"/>
    <property type="match status" value="1"/>
</dbReference>
<dbReference type="EMBL" id="MSJM01000004">
    <property type="protein sequence ID" value="OLF47977.1"/>
    <property type="molecule type" value="Genomic_DNA"/>
</dbReference>
<dbReference type="SUPFAM" id="SSF55729">
    <property type="entry name" value="Acyl-CoA N-acyltransferases (Nat)"/>
    <property type="match status" value="1"/>
</dbReference>
<sequence length="151" mass="17488">MITLRPIDEDNFQACIALTVSVAEEDFVDPVLYSLAEAWLHRDYMEAFGIYHQDQLIGFVSLYINKENSEIINFLIDDAFQGQGYGSQAAQGSMQYLQERHQAKRISLPVHIKNERAKAFWTKQGFRPSDNIEDSYLFMRYYPSGDDSQMN</sequence>
<dbReference type="InterPro" id="IPR016181">
    <property type="entry name" value="Acyl_CoA_acyltransferase"/>
</dbReference>
<gene>
    <name evidence="2" type="ORF">BU202_05830</name>
</gene>
<dbReference type="PANTHER" id="PTHR43415">
    <property type="entry name" value="SPERMIDINE N(1)-ACETYLTRANSFERASE"/>
    <property type="match status" value="1"/>
</dbReference>
<dbReference type="PROSITE" id="PS51186">
    <property type="entry name" value="GNAT"/>
    <property type="match status" value="1"/>
</dbReference>
<dbReference type="PANTHER" id="PTHR43415:SF3">
    <property type="entry name" value="GNAT-FAMILY ACETYLTRANSFERASE"/>
    <property type="match status" value="1"/>
</dbReference>
<dbReference type="InterPro" id="IPR000182">
    <property type="entry name" value="GNAT_dom"/>
</dbReference>
<dbReference type="CDD" id="cd04301">
    <property type="entry name" value="NAT_SF"/>
    <property type="match status" value="1"/>
</dbReference>
<dbReference type="AlphaFoldDB" id="A0A1Q8E853"/>
<reference evidence="3" key="1">
    <citation type="submission" date="2016-12" db="EMBL/GenBank/DDBJ databases">
        <authorList>
            <person name="Gulvik C.A."/>
        </authorList>
    </citation>
    <scope>NUCLEOTIDE SEQUENCE [LARGE SCALE GENOMIC DNA]</scope>
    <source>
        <strain evidence="3">NED12-00049-6B</strain>
    </source>
</reference>
<dbReference type="GO" id="GO:0016747">
    <property type="term" value="F:acyltransferase activity, transferring groups other than amino-acyl groups"/>
    <property type="evidence" value="ECO:0007669"/>
    <property type="project" value="InterPro"/>
</dbReference>
<dbReference type="OrthoDB" id="9127144at2"/>
<evidence type="ECO:0000313" key="3">
    <source>
        <dbReference type="Proteomes" id="UP000186890"/>
    </source>
</evidence>
<comment type="caution">
    <text evidence="2">The sequence shown here is derived from an EMBL/GenBank/DDBJ whole genome shotgun (WGS) entry which is preliminary data.</text>
</comment>
<dbReference type="RefSeq" id="WP_075104848.1">
    <property type="nucleotide sequence ID" value="NZ_MSJM01000004.1"/>
</dbReference>
<organism evidence="2 3">
    <name type="scientific">Streptococcus cuniculi</name>
    <dbReference type="NCBI Taxonomy" id="1432788"/>
    <lineage>
        <taxon>Bacteria</taxon>
        <taxon>Bacillati</taxon>
        <taxon>Bacillota</taxon>
        <taxon>Bacilli</taxon>
        <taxon>Lactobacillales</taxon>
        <taxon>Streptococcaceae</taxon>
        <taxon>Streptococcus</taxon>
    </lineage>
</organism>
<feature type="domain" description="N-acetyltransferase" evidence="1">
    <location>
        <begin position="2"/>
        <end position="144"/>
    </location>
</feature>
<evidence type="ECO:0000313" key="2">
    <source>
        <dbReference type="EMBL" id="OLF47977.1"/>
    </source>
</evidence>
<keyword evidence="3" id="KW-1185">Reference proteome</keyword>
<protein>
    <recommendedName>
        <fullName evidence="1">N-acetyltransferase domain-containing protein</fullName>
    </recommendedName>
</protein>
<dbReference type="Gene3D" id="3.40.630.30">
    <property type="match status" value="1"/>
</dbReference>
<accession>A0A1Q8E853</accession>